<keyword evidence="2" id="KW-0812">Transmembrane</keyword>
<gene>
    <name evidence="3" type="ORF">PVK06_016979</name>
</gene>
<keyword evidence="2" id="KW-0472">Membrane</keyword>
<keyword evidence="4" id="KW-1185">Reference proteome</keyword>
<accession>A0ABR0Q1X9</accession>
<organism evidence="3 4">
    <name type="scientific">Gossypium arboreum</name>
    <name type="common">Tree cotton</name>
    <name type="synonym">Gossypium nanking</name>
    <dbReference type="NCBI Taxonomy" id="29729"/>
    <lineage>
        <taxon>Eukaryota</taxon>
        <taxon>Viridiplantae</taxon>
        <taxon>Streptophyta</taxon>
        <taxon>Embryophyta</taxon>
        <taxon>Tracheophyta</taxon>
        <taxon>Spermatophyta</taxon>
        <taxon>Magnoliopsida</taxon>
        <taxon>eudicotyledons</taxon>
        <taxon>Gunneridae</taxon>
        <taxon>Pentapetalae</taxon>
        <taxon>rosids</taxon>
        <taxon>malvids</taxon>
        <taxon>Malvales</taxon>
        <taxon>Malvaceae</taxon>
        <taxon>Malvoideae</taxon>
        <taxon>Gossypium</taxon>
    </lineage>
</organism>
<feature type="compositionally biased region" description="Polar residues" evidence="1">
    <location>
        <begin position="243"/>
        <end position="254"/>
    </location>
</feature>
<proteinExistence type="predicted"/>
<comment type="caution">
    <text evidence="3">The sequence shown here is derived from an EMBL/GenBank/DDBJ whole genome shotgun (WGS) entry which is preliminary data.</text>
</comment>
<reference evidence="3 4" key="1">
    <citation type="submission" date="2023-03" db="EMBL/GenBank/DDBJ databases">
        <title>WGS of Gossypium arboreum.</title>
        <authorList>
            <person name="Yu D."/>
        </authorList>
    </citation>
    <scope>NUCLEOTIDE SEQUENCE [LARGE SCALE GENOMIC DNA]</scope>
    <source>
        <tissue evidence="3">Leaf</tissue>
    </source>
</reference>
<evidence type="ECO:0000313" key="3">
    <source>
        <dbReference type="EMBL" id="KAK5833165.1"/>
    </source>
</evidence>
<dbReference type="PANTHER" id="PTHR34054:SF2">
    <property type="entry name" value="EXPRESSED PROTEIN"/>
    <property type="match status" value="1"/>
</dbReference>
<dbReference type="PANTHER" id="PTHR34054">
    <property type="entry name" value="EXPRESSED PROTEIN"/>
    <property type="match status" value="1"/>
</dbReference>
<feature type="region of interest" description="Disordered" evidence="1">
    <location>
        <begin position="243"/>
        <end position="265"/>
    </location>
</feature>
<feature type="transmembrane region" description="Helical" evidence="2">
    <location>
        <begin position="6"/>
        <end position="30"/>
    </location>
</feature>
<name>A0ABR0Q1X9_GOSAR</name>
<sequence length="265" mass="29953">MKSLSSVGLGLSIVFGCLVLALIAEVYYLLWWKNRLRTSTDLENDLKTPASMPSSTLNPQEITFAEEEQSHHQRHHHNLQSNKDLLLKPLDEEHGNGNGNDEQLPPRFLFTIIEETIEDLESFETPYLTPFASPPFLTPPLTPIDVACFSHQLGFNPLFESEADANFNRLSSSSSSSSSLQPPASRVKFCKEAEAKLHRKPLKEDVHNNGGFKLSSDYLREEEDGSFITIIVDNNKEERFSHINQHQSNTPSQGERQHPLPNIMM</sequence>
<evidence type="ECO:0000256" key="2">
    <source>
        <dbReference type="SAM" id="Phobius"/>
    </source>
</evidence>
<keyword evidence="2" id="KW-1133">Transmembrane helix</keyword>
<evidence type="ECO:0000313" key="4">
    <source>
        <dbReference type="Proteomes" id="UP001358586"/>
    </source>
</evidence>
<evidence type="ECO:0000256" key="1">
    <source>
        <dbReference type="SAM" id="MobiDB-lite"/>
    </source>
</evidence>
<dbReference type="EMBL" id="JARKNE010000005">
    <property type="protein sequence ID" value="KAK5833165.1"/>
    <property type="molecule type" value="Genomic_DNA"/>
</dbReference>
<protein>
    <submittedName>
        <fullName evidence="3">Uncharacterized protein</fullName>
    </submittedName>
</protein>
<dbReference type="PROSITE" id="PS51257">
    <property type="entry name" value="PROKAR_LIPOPROTEIN"/>
    <property type="match status" value="1"/>
</dbReference>
<dbReference type="InterPro" id="IPR045884">
    <property type="entry name" value="At5g59350-like"/>
</dbReference>
<dbReference type="Proteomes" id="UP001358586">
    <property type="component" value="Chromosome 5"/>
</dbReference>